<evidence type="ECO:0000259" key="1">
    <source>
        <dbReference type="Pfam" id="PF02582"/>
    </source>
</evidence>
<dbReference type="Pfam" id="PF02582">
    <property type="entry name" value="DUF155"/>
    <property type="match status" value="1"/>
</dbReference>
<keyword evidence="3" id="KW-1185">Reference proteome</keyword>
<name>A0A3D9YYW0_9HYPH</name>
<gene>
    <name evidence="2" type="ORF">DES32_1467</name>
</gene>
<dbReference type="Proteomes" id="UP000256900">
    <property type="component" value="Unassembled WGS sequence"/>
</dbReference>
<dbReference type="InterPro" id="IPR051624">
    <property type="entry name" value="RMD1/Sad1-interacting"/>
</dbReference>
<dbReference type="RefSeq" id="WP_245411214.1">
    <property type="nucleotide sequence ID" value="NZ_CP025086.1"/>
</dbReference>
<proteinExistence type="predicted"/>
<accession>A0A3D9YYW0</accession>
<reference evidence="2 3" key="1">
    <citation type="submission" date="2018-08" db="EMBL/GenBank/DDBJ databases">
        <title>Genomic Encyclopedia of Type Strains, Phase IV (KMG-IV): sequencing the most valuable type-strain genomes for metagenomic binning, comparative biology and taxonomic classification.</title>
        <authorList>
            <person name="Goeker M."/>
        </authorList>
    </citation>
    <scope>NUCLEOTIDE SEQUENCE [LARGE SCALE GENOMIC DNA]</scope>
    <source>
        <strain evidence="2 3">BW863</strain>
    </source>
</reference>
<evidence type="ECO:0000313" key="2">
    <source>
        <dbReference type="EMBL" id="REF87837.1"/>
    </source>
</evidence>
<evidence type="ECO:0000313" key="3">
    <source>
        <dbReference type="Proteomes" id="UP000256900"/>
    </source>
</evidence>
<dbReference type="PANTHER" id="PTHR16255:SF1">
    <property type="entry name" value="REQUIRED FOR MEIOTIC NUCLEAR DIVISION PROTEIN 1 HOMOLOG"/>
    <property type="match status" value="1"/>
</dbReference>
<dbReference type="PANTHER" id="PTHR16255">
    <property type="entry name" value="REQUIRED FOR MEIOTIC NUCLEAR DIVISION PROTEIN 1 HOMOLOG"/>
    <property type="match status" value="1"/>
</dbReference>
<feature type="domain" description="DUF155" evidence="1">
    <location>
        <begin position="65"/>
        <end position="233"/>
    </location>
</feature>
<dbReference type="InterPro" id="IPR003734">
    <property type="entry name" value="DUF155"/>
</dbReference>
<comment type="caution">
    <text evidence="2">The sequence shown here is derived from an EMBL/GenBank/DDBJ whole genome shotgun (WGS) entry which is preliminary data.</text>
</comment>
<protein>
    <submittedName>
        <fullName evidence="2">YagE family uncharacterized protein</fullName>
    </submittedName>
</protein>
<sequence>MPDNMPNISIDGGPVPIVAGACLPITRVLAHAIHVGDRIDAAGFERGDMIATVPLATRLSPTKFVALYRFGVVVFAGMSPADEAGFLEKIAGRISGRRDGKNEETASLEIRADYDDRVQPGGPVEIPDLSPARFLIVADVLSKSVALARDENRLGGVFDAIEPFAVELARTGRAPWNRRSMLKLIGQALIAQHRISGRVAVEEKPDILWDHSSLERLYARLEDEYELNERAKAVTQKLNVIVETGQTLTDILDVDRSARLEAVIVALILAETLVTLLQIFLAHGHG</sequence>
<dbReference type="EMBL" id="QUMO01000002">
    <property type="protein sequence ID" value="REF87837.1"/>
    <property type="molecule type" value="Genomic_DNA"/>
</dbReference>
<organism evidence="2 3">
    <name type="scientific">Methylovirgula ligni</name>
    <dbReference type="NCBI Taxonomy" id="569860"/>
    <lineage>
        <taxon>Bacteria</taxon>
        <taxon>Pseudomonadati</taxon>
        <taxon>Pseudomonadota</taxon>
        <taxon>Alphaproteobacteria</taxon>
        <taxon>Hyphomicrobiales</taxon>
        <taxon>Beijerinckiaceae</taxon>
        <taxon>Methylovirgula</taxon>
    </lineage>
</organism>
<dbReference type="AlphaFoldDB" id="A0A3D9YYW0"/>